<name>C4J0V1_MAIZE</name>
<evidence type="ECO:0000256" key="1">
    <source>
        <dbReference type="SAM" id="MobiDB-lite"/>
    </source>
</evidence>
<proteinExistence type="evidence at transcript level"/>
<feature type="compositionally biased region" description="Basic and acidic residues" evidence="1">
    <location>
        <begin position="98"/>
        <end position="110"/>
    </location>
</feature>
<accession>C4J0V1</accession>
<dbReference type="EMBL" id="BT084448">
    <property type="protein sequence ID" value="ACR34801.1"/>
    <property type="molecule type" value="mRNA"/>
</dbReference>
<organism evidence="2">
    <name type="scientific">Zea mays</name>
    <name type="common">Maize</name>
    <dbReference type="NCBI Taxonomy" id="4577"/>
    <lineage>
        <taxon>Eukaryota</taxon>
        <taxon>Viridiplantae</taxon>
        <taxon>Streptophyta</taxon>
        <taxon>Embryophyta</taxon>
        <taxon>Tracheophyta</taxon>
        <taxon>Spermatophyta</taxon>
        <taxon>Magnoliopsida</taxon>
        <taxon>Liliopsida</taxon>
        <taxon>Poales</taxon>
        <taxon>Poaceae</taxon>
        <taxon>PACMAD clade</taxon>
        <taxon>Panicoideae</taxon>
        <taxon>Andropogonodae</taxon>
        <taxon>Andropogoneae</taxon>
        <taxon>Tripsacinae</taxon>
        <taxon>Zea</taxon>
    </lineage>
</organism>
<feature type="region of interest" description="Disordered" evidence="1">
    <location>
        <begin position="94"/>
        <end position="129"/>
    </location>
</feature>
<reference evidence="2" key="1">
    <citation type="journal article" date="2009" name="PLoS Genet.">
        <title>Sequencing, mapping, and analysis of 27,455 maize full-length cDNAs.</title>
        <authorList>
            <person name="Soderlund C."/>
            <person name="Descour A."/>
            <person name="Kudrna D."/>
            <person name="Bomhoff M."/>
            <person name="Boyd L."/>
            <person name="Currie J."/>
            <person name="Angelova A."/>
            <person name="Collura K."/>
            <person name="Wissotski M."/>
            <person name="Ashley E."/>
            <person name="Morrow D."/>
            <person name="Fernandes J."/>
            <person name="Walbot V."/>
            <person name="Yu Y."/>
        </authorList>
    </citation>
    <scope>NUCLEOTIDE SEQUENCE</scope>
    <source>
        <strain evidence="2">B73</strain>
    </source>
</reference>
<dbReference type="AlphaFoldDB" id="C4J0V1"/>
<sequence length="175" mass="19122">MDQLDDDVVRVGRDGGAAVSDVRRGGLELLHVGYHLSQHRGLVHLVGAGHHGPERGEVRVDPLPPAPLRLAVALERHRRLVVLEVVSLPPRRLLRGGRGVDQRHAAVQDGRRRRRRSRSRSQLASKQPVVTTMSMATAVEPVEEPGVGEGDGAYVVHFVVESFEADGDDPRGTRT</sequence>
<protein>
    <submittedName>
        <fullName evidence="2">Uncharacterized protein</fullName>
    </submittedName>
</protein>
<evidence type="ECO:0000313" key="2">
    <source>
        <dbReference type="EMBL" id="ACR34801.1"/>
    </source>
</evidence>
<reference evidence="2" key="2">
    <citation type="submission" date="2012-06" db="EMBL/GenBank/DDBJ databases">
        <authorList>
            <person name="Yu Y."/>
            <person name="Currie J."/>
            <person name="Lomeli R."/>
            <person name="Angelova A."/>
            <person name="Collura K."/>
            <person name="Wissotski M."/>
            <person name="Campos D."/>
            <person name="Kudrna D."/>
            <person name="Golser W."/>
            <person name="Ashely E."/>
            <person name="Descour A."/>
            <person name="Fernandes J."/>
            <person name="Soderlund C."/>
            <person name="Walbot V."/>
        </authorList>
    </citation>
    <scope>NUCLEOTIDE SEQUENCE</scope>
    <source>
        <strain evidence="2">B73</strain>
    </source>
</reference>